<comment type="caution">
    <text evidence="1">The sequence shown here is derived from an EMBL/GenBank/DDBJ whole genome shotgun (WGS) entry which is preliminary data.</text>
</comment>
<sequence length="136" mass="14921">MGAGPEQSSGELAMDLQALARDFLVLNEDDSTDKPDTCVCHSGFKTVVAVDMVVTVSKLYTLLSTHSTLGDILVMEDGDEPNPSLPSTTVQTQECKDNFDMIMALEELTAQKMKQGVMPYKIYGEKNQILKNVQCQ</sequence>
<organism evidence="1 2">
    <name type="scientific">Ovis ammon polii</name>
    <dbReference type="NCBI Taxonomy" id="230172"/>
    <lineage>
        <taxon>Eukaryota</taxon>
        <taxon>Metazoa</taxon>
        <taxon>Chordata</taxon>
        <taxon>Craniata</taxon>
        <taxon>Vertebrata</taxon>
        <taxon>Euteleostomi</taxon>
        <taxon>Mammalia</taxon>
        <taxon>Eutheria</taxon>
        <taxon>Laurasiatheria</taxon>
        <taxon>Artiodactyla</taxon>
        <taxon>Ruminantia</taxon>
        <taxon>Pecora</taxon>
        <taxon>Bovidae</taxon>
        <taxon>Caprinae</taxon>
        <taxon>Ovis</taxon>
    </lineage>
</organism>
<name>A0AAD4TQU8_OVIAM</name>
<keyword evidence="2" id="KW-1185">Reference proteome</keyword>
<accession>A0AAD4TQU8</accession>
<protein>
    <submittedName>
        <fullName evidence="1">Uncharacterized protein</fullName>
    </submittedName>
</protein>
<dbReference type="EMBL" id="JAKZEL010000021">
    <property type="protein sequence ID" value="KAI4532728.1"/>
    <property type="molecule type" value="Genomic_DNA"/>
</dbReference>
<gene>
    <name evidence="1" type="ORF">MG293_017136</name>
</gene>
<dbReference type="AlphaFoldDB" id="A0AAD4TQU8"/>
<dbReference type="Proteomes" id="UP001214576">
    <property type="component" value="Unassembled WGS sequence"/>
</dbReference>
<proteinExistence type="predicted"/>
<reference evidence="1" key="1">
    <citation type="submission" date="2022-03" db="EMBL/GenBank/DDBJ databases">
        <title>Genomic analyses of argali, domestic sheep and their hybrids provide insights into chromosomal evolution, heterosis and genetic basis of agronomic traits.</title>
        <authorList>
            <person name="Li M."/>
        </authorList>
    </citation>
    <scope>NUCLEOTIDE SEQUENCE</scope>
    <source>
        <strain evidence="1">CAU-MHL-2022a</strain>
        <tissue evidence="1">Skin</tissue>
    </source>
</reference>
<evidence type="ECO:0000313" key="2">
    <source>
        <dbReference type="Proteomes" id="UP001214576"/>
    </source>
</evidence>
<evidence type="ECO:0000313" key="1">
    <source>
        <dbReference type="EMBL" id="KAI4532728.1"/>
    </source>
</evidence>